<dbReference type="InterPro" id="IPR019400">
    <property type="entry name" value="Peptidase_C65_otubain"/>
</dbReference>
<evidence type="ECO:0000256" key="4">
    <source>
        <dbReference type="ARBA" id="ARBA00022786"/>
    </source>
</evidence>
<dbReference type="GO" id="GO:0004843">
    <property type="term" value="F:cysteine-type deubiquitinase activity"/>
    <property type="evidence" value="ECO:0007669"/>
    <property type="project" value="UniProtKB-EC"/>
</dbReference>
<name>A0A437AKM1_9MICR</name>
<dbReference type="GO" id="GO:0043130">
    <property type="term" value="F:ubiquitin binding"/>
    <property type="evidence" value="ECO:0007669"/>
    <property type="project" value="TreeGrafter"/>
</dbReference>
<dbReference type="InterPro" id="IPR042467">
    <property type="entry name" value="Peptidase_C65_otubain_sub2"/>
</dbReference>
<sequence length="233" mass="27613">MFKKEEEEKFTEEPNIHPEEINKCAQFECVSKELLLKDHFLMNNPLFKIKMTELLTNFTKYRLIKRDGNCFYTSFLVNYLKNEEILEKKEFFLEINQKYSTMTKTTVVDEFYESFIFLKESLSARDLSEVSIYEFLSSVTYLKVLIHYELICNEDFYQNFIEVPLSDFINSKVNPLYIEAEDIHIQALAKLLEVKVNVFSVRNDNQGEKSEFGDGKLEINILNTPNHFEPIIE</sequence>
<dbReference type="OrthoDB" id="18915at2759"/>
<dbReference type="Gene3D" id="1.20.1300.20">
    <property type="entry name" value="Peptidase C65 Otubain, subdomain 2"/>
    <property type="match status" value="1"/>
</dbReference>
<dbReference type="SUPFAM" id="SSF54001">
    <property type="entry name" value="Cysteine proteinases"/>
    <property type="match status" value="1"/>
</dbReference>
<evidence type="ECO:0000256" key="1">
    <source>
        <dbReference type="ARBA" id="ARBA00000707"/>
    </source>
</evidence>
<keyword evidence="4" id="KW-0833">Ubl conjugation pathway</keyword>
<gene>
    <name evidence="8" type="ORF">TUBRATIS_17900</name>
</gene>
<protein>
    <recommendedName>
        <fullName evidence="2">ubiquitinyl hydrolase 1</fullName>
        <ecNumber evidence="2">3.4.19.12</ecNumber>
    </recommendedName>
</protein>
<dbReference type="Pfam" id="PF10275">
    <property type="entry name" value="Peptidase_C65"/>
    <property type="match status" value="1"/>
</dbReference>
<evidence type="ECO:0000256" key="6">
    <source>
        <dbReference type="ARBA" id="ARBA00022807"/>
    </source>
</evidence>
<evidence type="ECO:0000259" key="7">
    <source>
        <dbReference type="PROSITE" id="PS50802"/>
    </source>
</evidence>
<keyword evidence="6" id="KW-0788">Thiol protease</keyword>
<dbReference type="Proteomes" id="UP000282876">
    <property type="component" value="Unassembled WGS sequence"/>
</dbReference>
<dbReference type="PROSITE" id="PS50802">
    <property type="entry name" value="OTU"/>
    <property type="match status" value="1"/>
</dbReference>
<dbReference type="CDD" id="cd22749">
    <property type="entry name" value="Otubain_C65"/>
    <property type="match status" value="1"/>
</dbReference>
<dbReference type="GO" id="GO:0071108">
    <property type="term" value="P:protein K48-linked deubiquitination"/>
    <property type="evidence" value="ECO:0007669"/>
    <property type="project" value="TreeGrafter"/>
</dbReference>
<evidence type="ECO:0000256" key="5">
    <source>
        <dbReference type="ARBA" id="ARBA00022801"/>
    </source>
</evidence>
<comment type="caution">
    <text evidence="8">The sequence shown here is derived from an EMBL/GenBank/DDBJ whole genome shotgun (WGS) entry which is preliminary data.</text>
</comment>
<reference evidence="8 9" key="1">
    <citation type="submission" date="2018-10" db="EMBL/GenBank/DDBJ databases">
        <title>Draft genome sequence of the microsporidian Tubulinosema ratisbonensis.</title>
        <authorList>
            <person name="Polonais V."/>
            <person name="Peyretaillade E."/>
            <person name="Niehus S."/>
            <person name="Wawrzyniak I."/>
            <person name="Franchet A."/>
            <person name="Gaspin C."/>
            <person name="Reichstadt M."/>
            <person name="Belser C."/>
            <person name="Labadie K."/>
            <person name="Delbac F."/>
            <person name="Ferrandon D."/>
        </authorList>
    </citation>
    <scope>NUCLEOTIDE SEQUENCE [LARGE SCALE GENOMIC DNA]</scope>
    <source>
        <strain evidence="8 9">Franzen</strain>
    </source>
</reference>
<dbReference type="STRING" id="291195.A0A437AKM1"/>
<dbReference type="PANTHER" id="PTHR12931:SF15">
    <property type="entry name" value="UBIQUITIN THIOESTERASE OTUBAIN-LIKE"/>
    <property type="match status" value="1"/>
</dbReference>
<dbReference type="EMBL" id="RCSS01000424">
    <property type="protein sequence ID" value="RVD91743.1"/>
    <property type="molecule type" value="Genomic_DNA"/>
</dbReference>
<comment type="catalytic activity">
    <reaction evidence="1">
        <text>Thiol-dependent hydrolysis of ester, thioester, amide, peptide and isopeptide bonds formed by the C-terminal Gly of ubiquitin (a 76-residue protein attached to proteins as an intracellular targeting signal).</text>
        <dbReference type="EC" id="3.4.19.12"/>
    </reaction>
</comment>
<dbReference type="InterPro" id="IPR003323">
    <property type="entry name" value="OTU_dom"/>
</dbReference>
<organism evidence="8 9">
    <name type="scientific">Tubulinosema ratisbonensis</name>
    <dbReference type="NCBI Taxonomy" id="291195"/>
    <lineage>
        <taxon>Eukaryota</taxon>
        <taxon>Fungi</taxon>
        <taxon>Fungi incertae sedis</taxon>
        <taxon>Microsporidia</taxon>
        <taxon>Tubulinosematoidea</taxon>
        <taxon>Tubulinosematidae</taxon>
        <taxon>Tubulinosema</taxon>
    </lineage>
</organism>
<dbReference type="EC" id="3.4.19.12" evidence="2"/>
<dbReference type="VEuPathDB" id="MicrosporidiaDB:TUBRATIS_17900"/>
<evidence type="ECO:0000313" key="9">
    <source>
        <dbReference type="Proteomes" id="UP000282876"/>
    </source>
</evidence>
<keyword evidence="9" id="KW-1185">Reference proteome</keyword>
<evidence type="ECO:0000313" key="8">
    <source>
        <dbReference type="EMBL" id="RVD91743.1"/>
    </source>
</evidence>
<proteinExistence type="predicted"/>
<accession>A0A437AKM1</accession>
<evidence type="ECO:0000256" key="2">
    <source>
        <dbReference type="ARBA" id="ARBA00012759"/>
    </source>
</evidence>
<dbReference type="PANTHER" id="PTHR12931">
    <property type="entry name" value="UBIQUITIN THIOLESTERASE PROTEIN OTUB"/>
    <property type="match status" value="1"/>
</dbReference>
<dbReference type="InterPro" id="IPR038765">
    <property type="entry name" value="Papain-like_cys_pep_sf"/>
</dbReference>
<keyword evidence="3 8" id="KW-0645">Protease</keyword>
<evidence type="ECO:0000256" key="3">
    <source>
        <dbReference type="ARBA" id="ARBA00022670"/>
    </source>
</evidence>
<dbReference type="InterPro" id="IPR042468">
    <property type="entry name" value="Peptidase_C65_otubain_sub1"/>
</dbReference>
<feature type="domain" description="OTU" evidence="7">
    <location>
        <begin position="59"/>
        <end position="233"/>
    </location>
</feature>
<dbReference type="GO" id="GO:0005634">
    <property type="term" value="C:nucleus"/>
    <property type="evidence" value="ECO:0007669"/>
    <property type="project" value="TreeGrafter"/>
</dbReference>
<dbReference type="GO" id="GO:0006508">
    <property type="term" value="P:proteolysis"/>
    <property type="evidence" value="ECO:0007669"/>
    <property type="project" value="UniProtKB-KW"/>
</dbReference>
<dbReference type="Gene3D" id="3.30.200.60">
    <property type="entry name" value="Peptidase C65 Otubain, subdomain 1"/>
    <property type="match status" value="1"/>
</dbReference>
<keyword evidence="5" id="KW-0378">Hydrolase</keyword>
<dbReference type="AlphaFoldDB" id="A0A437AKM1"/>